<accession>A0A8C2VB13</accession>
<dbReference type="Pfam" id="PF00106">
    <property type="entry name" value="adh_short"/>
    <property type="match status" value="1"/>
</dbReference>
<dbReference type="OMA" id="FGPHVGY"/>
<evidence type="ECO:0000256" key="9">
    <source>
        <dbReference type="ARBA" id="ARBA00045401"/>
    </source>
</evidence>
<dbReference type="PRINTS" id="PR00081">
    <property type="entry name" value="GDHRDH"/>
</dbReference>
<dbReference type="Ensembl" id="ENSCLAT00000010893.1">
    <property type="protein sequence ID" value="ENSCLAP00000010760.1"/>
    <property type="gene ID" value="ENSCLAG00000007427.1"/>
</dbReference>
<comment type="similarity">
    <text evidence="3">Belongs to the short-chain dehydrogenases/reductases (SDR) family.</text>
</comment>
<evidence type="ECO:0000256" key="7">
    <source>
        <dbReference type="ARBA" id="ARBA00023140"/>
    </source>
</evidence>
<dbReference type="GeneTree" id="ENSGT00940000156729"/>
<dbReference type="PANTHER" id="PTHR42808">
    <property type="entry name" value="HYDROXYSTEROID DEHYDROGENASE-LIKE PROTEIN 2"/>
    <property type="match status" value="1"/>
</dbReference>
<dbReference type="GO" id="GO:0005739">
    <property type="term" value="C:mitochondrion"/>
    <property type="evidence" value="ECO:0007669"/>
    <property type="project" value="UniProtKB-SubCell"/>
</dbReference>
<evidence type="ECO:0000256" key="2">
    <source>
        <dbReference type="ARBA" id="ARBA00004275"/>
    </source>
</evidence>
<dbReference type="Gene3D" id="3.40.50.720">
    <property type="entry name" value="NAD(P)-binding Rossmann-like Domain"/>
    <property type="match status" value="1"/>
</dbReference>
<dbReference type="InterPro" id="IPR051935">
    <property type="entry name" value="HSDL2"/>
</dbReference>
<evidence type="ECO:0000256" key="8">
    <source>
        <dbReference type="ARBA" id="ARBA00040243"/>
    </source>
</evidence>
<evidence type="ECO:0000256" key="1">
    <source>
        <dbReference type="ARBA" id="ARBA00004173"/>
    </source>
</evidence>
<keyword evidence="6" id="KW-0496">Mitochondrion</keyword>
<protein>
    <recommendedName>
        <fullName evidence="8">Hydroxysteroid dehydrogenase-like protein 2</fullName>
    </recommendedName>
</protein>
<keyword evidence="4" id="KW-0521">NADP</keyword>
<comment type="function">
    <text evidence="9">Has apparently no steroid dehydrogenase activity. Controls bile acid (BA) and lipid metabolism in response to nutritional cues.</text>
</comment>
<reference evidence="10" key="1">
    <citation type="submission" date="2025-08" db="UniProtKB">
        <authorList>
            <consortium name="Ensembl"/>
        </authorList>
    </citation>
    <scope>IDENTIFICATION</scope>
</reference>
<keyword evidence="7" id="KW-0576">Peroxisome</keyword>
<dbReference type="GO" id="GO:0005777">
    <property type="term" value="C:peroxisome"/>
    <property type="evidence" value="ECO:0007669"/>
    <property type="project" value="UniProtKB-SubCell"/>
</dbReference>
<dbReference type="NCBIfam" id="NF006133">
    <property type="entry name" value="PRK08278.1"/>
    <property type="match status" value="1"/>
</dbReference>
<sequence length="223" mass="23859">VLPNTGRLAGCTIFITSVSRGIGKAIALKAAKDGANVIAAKTARSHPKLPGTIYTAAEETEAAGEKALPCIVDVSDKQQISTAKFGGLDILVNSAFAISLTNTMETPMKKVNLMMSVNTRGTYLTSKACAPFLKRSKITHILNLSPPLNLNPVWFKQHCAYTIAKYGMSMCEIAVNALWPKTATHAAAMDTLGGSGVESQCRKVEIIADAAYSIFTKWWHVVS</sequence>
<evidence type="ECO:0000313" key="11">
    <source>
        <dbReference type="Proteomes" id="UP000694398"/>
    </source>
</evidence>
<dbReference type="InterPro" id="IPR002347">
    <property type="entry name" value="SDR_fam"/>
</dbReference>
<organism evidence="10 11">
    <name type="scientific">Chinchilla lanigera</name>
    <name type="common">Long-tailed chinchilla</name>
    <name type="synonym">Chinchilla villidera</name>
    <dbReference type="NCBI Taxonomy" id="34839"/>
    <lineage>
        <taxon>Eukaryota</taxon>
        <taxon>Metazoa</taxon>
        <taxon>Chordata</taxon>
        <taxon>Craniata</taxon>
        <taxon>Vertebrata</taxon>
        <taxon>Euteleostomi</taxon>
        <taxon>Mammalia</taxon>
        <taxon>Eutheria</taxon>
        <taxon>Euarchontoglires</taxon>
        <taxon>Glires</taxon>
        <taxon>Rodentia</taxon>
        <taxon>Hystricomorpha</taxon>
        <taxon>Chinchillidae</taxon>
        <taxon>Chinchilla</taxon>
    </lineage>
</organism>
<evidence type="ECO:0000256" key="4">
    <source>
        <dbReference type="ARBA" id="ARBA00022857"/>
    </source>
</evidence>
<evidence type="ECO:0000313" key="10">
    <source>
        <dbReference type="Ensembl" id="ENSCLAP00000010760.1"/>
    </source>
</evidence>
<name>A0A8C2VB13_CHILA</name>
<dbReference type="InterPro" id="IPR036291">
    <property type="entry name" value="NAD(P)-bd_dom_sf"/>
</dbReference>
<dbReference type="Proteomes" id="UP000694398">
    <property type="component" value="Unassembled WGS sequence"/>
</dbReference>
<proteinExistence type="inferred from homology"/>
<comment type="subcellular location">
    <subcellularLocation>
        <location evidence="1">Mitochondrion</location>
    </subcellularLocation>
    <subcellularLocation>
        <location evidence="2">Peroxisome</location>
    </subcellularLocation>
</comment>
<dbReference type="SUPFAM" id="SSF51735">
    <property type="entry name" value="NAD(P)-binding Rossmann-fold domains"/>
    <property type="match status" value="1"/>
</dbReference>
<evidence type="ECO:0000256" key="5">
    <source>
        <dbReference type="ARBA" id="ARBA00023002"/>
    </source>
</evidence>
<dbReference type="FunFam" id="3.40.50.720:FF:000301">
    <property type="entry name" value="Hydroxysteroid dehydrogenase like 2"/>
    <property type="match status" value="1"/>
</dbReference>
<evidence type="ECO:0000256" key="6">
    <source>
        <dbReference type="ARBA" id="ARBA00023128"/>
    </source>
</evidence>
<keyword evidence="11" id="KW-1185">Reference proteome</keyword>
<reference evidence="10" key="2">
    <citation type="submission" date="2025-09" db="UniProtKB">
        <authorList>
            <consortium name="Ensembl"/>
        </authorList>
    </citation>
    <scope>IDENTIFICATION</scope>
</reference>
<evidence type="ECO:0000256" key="3">
    <source>
        <dbReference type="ARBA" id="ARBA00006484"/>
    </source>
</evidence>
<dbReference type="GO" id="GO:0016491">
    <property type="term" value="F:oxidoreductase activity"/>
    <property type="evidence" value="ECO:0007669"/>
    <property type="project" value="UniProtKB-KW"/>
</dbReference>
<dbReference type="AlphaFoldDB" id="A0A8C2VB13"/>
<dbReference type="PANTHER" id="PTHR42808:SF3">
    <property type="entry name" value="HYDROXYSTEROID DEHYDROGENASE-LIKE PROTEIN 2"/>
    <property type="match status" value="1"/>
</dbReference>
<keyword evidence="5" id="KW-0560">Oxidoreductase</keyword>